<dbReference type="SMART" id="SM00774">
    <property type="entry name" value="WRKY"/>
    <property type="match status" value="1"/>
</dbReference>
<gene>
    <name evidence="7" type="ORF">V8G54_013595</name>
</gene>
<keyword evidence="2" id="KW-0805">Transcription regulation</keyword>
<dbReference type="SUPFAM" id="SSF118290">
    <property type="entry name" value="WRKY DNA-binding domain"/>
    <property type="match status" value="1"/>
</dbReference>
<proteinExistence type="predicted"/>
<dbReference type="AlphaFoldDB" id="A0AAQ3S1P6"/>
<keyword evidence="3" id="KW-0238">DNA-binding</keyword>
<keyword evidence="8" id="KW-1185">Reference proteome</keyword>
<evidence type="ECO:0000256" key="5">
    <source>
        <dbReference type="ARBA" id="ARBA00023242"/>
    </source>
</evidence>
<dbReference type="Gene3D" id="2.20.25.80">
    <property type="entry name" value="WRKY domain"/>
    <property type="match status" value="1"/>
</dbReference>
<keyword evidence="4" id="KW-0804">Transcription</keyword>
<evidence type="ECO:0000256" key="3">
    <source>
        <dbReference type="ARBA" id="ARBA00023125"/>
    </source>
</evidence>
<dbReference type="InterPro" id="IPR044810">
    <property type="entry name" value="WRKY_plant"/>
</dbReference>
<evidence type="ECO:0000256" key="4">
    <source>
        <dbReference type="ARBA" id="ARBA00023163"/>
    </source>
</evidence>
<protein>
    <recommendedName>
        <fullName evidence="6">WRKY domain-containing protein</fullName>
    </recommendedName>
</protein>
<dbReference type="PANTHER" id="PTHR31429:SF59">
    <property type="entry name" value="WRKY TRANSCRIPTION FACTOR 47-RELATED"/>
    <property type="match status" value="1"/>
</dbReference>
<evidence type="ECO:0000313" key="7">
    <source>
        <dbReference type="EMBL" id="WVZ16029.1"/>
    </source>
</evidence>
<dbReference type="PANTHER" id="PTHR31429">
    <property type="entry name" value="WRKY TRANSCRIPTION FACTOR 36-RELATED"/>
    <property type="match status" value="1"/>
</dbReference>
<dbReference type="GO" id="GO:0003700">
    <property type="term" value="F:DNA-binding transcription factor activity"/>
    <property type="evidence" value="ECO:0007669"/>
    <property type="project" value="InterPro"/>
</dbReference>
<organism evidence="7 8">
    <name type="scientific">Vigna mungo</name>
    <name type="common">Black gram</name>
    <name type="synonym">Phaseolus mungo</name>
    <dbReference type="NCBI Taxonomy" id="3915"/>
    <lineage>
        <taxon>Eukaryota</taxon>
        <taxon>Viridiplantae</taxon>
        <taxon>Streptophyta</taxon>
        <taxon>Embryophyta</taxon>
        <taxon>Tracheophyta</taxon>
        <taxon>Spermatophyta</taxon>
        <taxon>Magnoliopsida</taxon>
        <taxon>eudicotyledons</taxon>
        <taxon>Gunneridae</taxon>
        <taxon>Pentapetalae</taxon>
        <taxon>rosids</taxon>
        <taxon>fabids</taxon>
        <taxon>Fabales</taxon>
        <taxon>Fabaceae</taxon>
        <taxon>Papilionoideae</taxon>
        <taxon>50 kb inversion clade</taxon>
        <taxon>NPAAA clade</taxon>
        <taxon>indigoferoid/millettioid clade</taxon>
        <taxon>Phaseoleae</taxon>
        <taxon>Vigna</taxon>
    </lineage>
</organism>
<dbReference type="Pfam" id="PF03106">
    <property type="entry name" value="WRKY"/>
    <property type="match status" value="1"/>
</dbReference>
<name>A0AAQ3S1P6_VIGMU</name>
<evidence type="ECO:0000313" key="8">
    <source>
        <dbReference type="Proteomes" id="UP001374535"/>
    </source>
</evidence>
<evidence type="ECO:0000256" key="2">
    <source>
        <dbReference type="ARBA" id="ARBA00023015"/>
    </source>
</evidence>
<comment type="subcellular location">
    <subcellularLocation>
        <location evidence="1">Nucleus</location>
    </subcellularLocation>
</comment>
<dbReference type="InterPro" id="IPR036576">
    <property type="entry name" value="WRKY_dom_sf"/>
</dbReference>
<dbReference type="Proteomes" id="UP001374535">
    <property type="component" value="Chromosome 4"/>
</dbReference>
<keyword evidence="5" id="KW-0539">Nucleus</keyword>
<dbReference type="GO" id="GO:0043565">
    <property type="term" value="F:sequence-specific DNA binding"/>
    <property type="evidence" value="ECO:0007669"/>
    <property type="project" value="InterPro"/>
</dbReference>
<evidence type="ECO:0000256" key="1">
    <source>
        <dbReference type="ARBA" id="ARBA00004123"/>
    </source>
</evidence>
<dbReference type="InterPro" id="IPR003657">
    <property type="entry name" value="WRKY_dom"/>
</dbReference>
<feature type="domain" description="WRKY" evidence="6">
    <location>
        <begin position="2"/>
        <end position="68"/>
    </location>
</feature>
<dbReference type="EMBL" id="CP144697">
    <property type="protein sequence ID" value="WVZ16029.1"/>
    <property type="molecule type" value="Genomic_DNA"/>
</dbReference>
<dbReference type="PROSITE" id="PS50811">
    <property type="entry name" value="WRKY"/>
    <property type="match status" value="1"/>
</dbReference>
<dbReference type="GO" id="GO:0005634">
    <property type="term" value="C:nucleus"/>
    <property type="evidence" value="ECO:0007669"/>
    <property type="project" value="UniProtKB-SubCell"/>
</dbReference>
<reference evidence="7 8" key="1">
    <citation type="journal article" date="2023" name="Life. Sci Alliance">
        <title>Evolutionary insights into 3D genome organization and epigenetic landscape of Vigna mungo.</title>
        <authorList>
            <person name="Junaid A."/>
            <person name="Singh B."/>
            <person name="Bhatia S."/>
        </authorList>
    </citation>
    <scope>NUCLEOTIDE SEQUENCE [LARGE SCALE GENOMIC DNA]</scope>
    <source>
        <strain evidence="7">Urdbean</strain>
    </source>
</reference>
<evidence type="ECO:0000259" key="6">
    <source>
        <dbReference type="PROSITE" id="PS50811"/>
    </source>
</evidence>
<accession>A0AAQ3S1P6</accession>
<sequence>MNASVQICDGCQWRKYGQKISKGNPCPHAYYRCTMALGCPVRKQVQRCTKDKSVLISAYKGNHNHPLPPSTTVMANSTSAAATMFLSSSGSTTSNKALNNNVGVFSSLYLSASAPFPTITHNMTNNNPMQLHRDTSSFPLHATTFPQLPGYPIIFPHKLQHSLGQKQPSFMTDIMTATVASNPNFTVALAAAISSIIGAPRSNDGNNIYSNNGGNFLALGTSMLPRST</sequence>